<evidence type="ECO:0000313" key="1">
    <source>
        <dbReference type="EMBL" id="KAF9335152.1"/>
    </source>
</evidence>
<dbReference type="AlphaFoldDB" id="A0A9P5VPL3"/>
<sequence length="68" mass="7529">MEATPKKTPTYESTGSALAIGPNVLFAWKQLGMYDELIKLGKRMVASTGYDDDLVAQHVTDWSVRDPL</sequence>
<protein>
    <submittedName>
        <fullName evidence="1">Uncharacterized protein</fullName>
    </submittedName>
</protein>
<accession>A0A9P5VPL3</accession>
<evidence type="ECO:0000313" key="2">
    <source>
        <dbReference type="Proteomes" id="UP000696485"/>
    </source>
</evidence>
<gene>
    <name evidence="1" type="ORF">BG006_000753</name>
</gene>
<name>A0A9P5VPL3_9FUNG</name>
<reference evidence="1" key="1">
    <citation type="journal article" date="2020" name="Fungal Divers.">
        <title>Resolving the Mortierellaceae phylogeny through synthesis of multi-gene phylogenetics and phylogenomics.</title>
        <authorList>
            <person name="Vandepol N."/>
            <person name="Liber J."/>
            <person name="Desiro A."/>
            <person name="Na H."/>
            <person name="Kennedy M."/>
            <person name="Barry K."/>
            <person name="Grigoriev I.V."/>
            <person name="Miller A.N."/>
            <person name="O'Donnell K."/>
            <person name="Stajich J.E."/>
            <person name="Bonito G."/>
        </authorList>
    </citation>
    <scope>NUCLEOTIDE SEQUENCE</scope>
    <source>
        <strain evidence="1">NVP1</strain>
    </source>
</reference>
<proteinExistence type="predicted"/>
<dbReference type="Proteomes" id="UP000696485">
    <property type="component" value="Unassembled WGS sequence"/>
</dbReference>
<dbReference type="EMBL" id="JAAAUY010000113">
    <property type="protein sequence ID" value="KAF9335152.1"/>
    <property type="molecule type" value="Genomic_DNA"/>
</dbReference>
<organism evidence="1 2">
    <name type="scientific">Podila minutissima</name>
    <dbReference type="NCBI Taxonomy" id="64525"/>
    <lineage>
        <taxon>Eukaryota</taxon>
        <taxon>Fungi</taxon>
        <taxon>Fungi incertae sedis</taxon>
        <taxon>Mucoromycota</taxon>
        <taxon>Mortierellomycotina</taxon>
        <taxon>Mortierellomycetes</taxon>
        <taxon>Mortierellales</taxon>
        <taxon>Mortierellaceae</taxon>
        <taxon>Podila</taxon>
    </lineage>
</organism>
<keyword evidence="2" id="KW-1185">Reference proteome</keyword>
<comment type="caution">
    <text evidence="1">The sequence shown here is derived from an EMBL/GenBank/DDBJ whole genome shotgun (WGS) entry which is preliminary data.</text>
</comment>